<keyword evidence="2 5" id="KW-0479">Metal-binding</keyword>
<dbReference type="Pfam" id="PF03171">
    <property type="entry name" value="2OG-FeII_Oxy"/>
    <property type="match status" value="1"/>
</dbReference>
<keyword evidence="8" id="KW-1185">Reference proteome</keyword>
<gene>
    <name evidence="7" type="ORF">RND81_12G128500</name>
</gene>
<dbReference type="PANTHER" id="PTHR10209">
    <property type="entry name" value="OXIDOREDUCTASE, 2OG-FE II OXYGENASE FAMILY PROTEIN"/>
    <property type="match status" value="1"/>
</dbReference>
<dbReference type="AlphaFoldDB" id="A0AAW1H9T6"/>
<name>A0AAW1H9T6_SAPOF</name>
<dbReference type="PROSITE" id="PS51471">
    <property type="entry name" value="FE2OG_OXY"/>
    <property type="match status" value="1"/>
</dbReference>
<dbReference type="PANTHER" id="PTHR10209:SF429">
    <property type="entry name" value="1-AMINOCYCLOPROPANE-1-CARBOXYLATE OXIDASE HOMOLOG 1-LIKE"/>
    <property type="match status" value="1"/>
</dbReference>
<protein>
    <recommendedName>
        <fullName evidence="6">Fe2OG dioxygenase domain-containing protein</fullName>
    </recommendedName>
</protein>
<dbReference type="Gene3D" id="2.60.120.330">
    <property type="entry name" value="B-lactam Antibiotic, Isopenicillin N Synthase, Chain"/>
    <property type="match status" value="1"/>
</dbReference>
<organism evidence="7 8">
    <name type="scientific">Saponaria officinalis</name>
    <name type="common">Common soapwort</name>
    <name type="synonym">Lychnis saponaria</name>
    <dbReference type="NCBI Taxonomy" id="3572"/>
    <lineage>
        <taxon>Eukaryota</taxon>
        <taxon>Viridiplantae</taxon>
        <taxon>Streptophyta</taxon>
        <taxon>Embryophyta</taxon>
        <taxon>Tracheophyta</taxon>
        <taxon>Spermatophyta</taxon>
        <taxon>Magnoliopsida</taxon>
        <taxon>eudicotyledons</taxon>
        <taxon>Gunneridae</taxon>
        <taxon>Pentapetalae</taxon>
        <taxon>Caryophyllales</taxon>
        <taxon>Caryophyllaceae</taxon>
        <taxon>Caryophylleae</taxon>
        <taxon>Saponaria</taxon>
    </lineage>
</organism>
<dbReference type="EMBL" id="JBDFQZ010000012">
    <property type="protein sequence ID" value="KAK9672842.1"/>
    <property type="molecule type" value="Genomic_DNA"/>
</dbReference>
<evidence type="ECO:0000313" key="8">
    <source>
        <dbReference type="Proteomes" id="UP001443914"/>
    </source>
</evidence>
<dbReference type="InterPro" id="IPR044861">
    <property type="entry name" value="IPNS-like_FE2OG_OXY"/>
</dbReference>
<dbReference type="GO" id="GO:0046872">
    <property type="term" value="F:metal ion binding"/>
    <property type="evidence" value="ECO:0007669"/>
    <property type="project" value="UniProtKB-KW"/>
</dbReference>
<comment type="caution">
    <text evidence="7">The sequence shown here is derived from an EMBL/GenBank/DDBJ whole genome shotgun (WGS) entry which is preliminary data.</text>
</comment>
<dbReference type="Proteomes" id="UP001443914">
    <property type="component" value="Unassembled WGS sequence"/>
</dbReference>
<proteinExistence type="inferred from homology"/>
<dbReference type="InterPro" id="IPR005123">
    <property type="entry name" value="Oxoglu/Fe-dep_dioxygenase_dom"/>
</dbReference>
<evidence type="ECO:0000256" key="5">
    <source>
        <dbReference type="RuleBase" id="RU003682"/>
    </source>
</evidence>
<dbReference type="GO" id="GO:0051213">
    <property type="term" value="F:dioxygenase activity"/>
    <property type="evidence" value="ECO:0007669"/>
    <property type="project" value="UniProtKB-ARBA"/>
</dbReference>
<evidence type="ECO:0000256" key="4">
    <source>
        <dbReference type="ARBA" id="ARBA00023004"/>
    </source>
</evidence>
<dbReference type="Pfam" id="PF14226">
    <property type="entry name" value="DIOX_N"/>
    <property type="match status" value="1"/>
</dbReference>
<dbReference type="InterPro" id="IPR026992">
    <property type="entry name" value="DIOX_N"/>
</dbReference>
<dbReference type="SUPFAM" id="SSF51197">
    <property type="entry name" value="Clavaminate synthase-like"/>
    <property type="match status" value="1"/>
</dbReference>
<dbReference type="InterPro" id="IPR027443">
    <property type="entry name" value="IPNS-like_sf"/>
</dbReference>
<dbReference type="FunFam" id="2.60.120.330:FF:000005">
    <property type="entry name" value="1-aminocyclopropane-1-carboxylate oxidase homolog 1"/>
    <property type="match status" value="1"/>
</dbReference>
<evidence type="ECO:0000256" key="3">
    <source>
        <dbReference type="ARBA" id="ARBA00023002"/>
    </source>
</evidence>
<accession>A0AAW1H9T6</accession>
<evidence type="ECO:0000313" key="7">
    <source>
        <dbReference type="EMBL" id="KAK9672842.1"/>
    </source>
</evidence>
<sequence>MSANSETTFLDGAQTNYDREKELKAFNSTKSGVKGLVDAGITTIPKIFIRPSDDISEDMKTQTVNRPVPVIDLAGIIHTKNDSRQKTVEEIKYAAEKWGFFQVINHGIPMNVLEKMIEMVKKFHEQDDEIKRQYFWRDKHTSKTVFYDSNFDLFTSKNAYWRDTLTINTAFTGHLDPELLPPICRDAILEHIRHMIQLGSTLLELMSEALGLKPDYLKELECDKNWSSVYHYYPSCPQPELTLGTPKHTDTSFFTILLQDHIGGLQVCHENQWIDVNPIPGALVINIGDILQMITNDRFISVLHRVKANHVGPRISSAFFFSGMSSKPKKYGPIKELISDENPAIYREFTVGEYVTHFYSKPLGEPGRKYFMIDNHKSDN</sequence>
<evidence type="ECO:0000256" key="1">
    <source>
        <dbReference type="ARBA" id="ARBA00008056"/>
    </source>
</evidence>
<comment type="similarity">
    <text evidence="1 5">Belongs to the iron/ascorbate-dependent oxidoreductase family.</text>
</comment>
<reference evidence="7" key="1">
    <citation type="submission" date="2024-03" db="EMBL/GenBank/DDBJ databases">
        <title>WGS assembly of Saponaria officinalis var. Norfolk2.</title>
        <authorList>
            <person name="Jenkins J."/>
            <person name="Shu S."/>
            <person name="Grimwood J."/>
            <person name="Barry K."/>
            <person name="Goodstein D."/>
            <person name="Schmutz J."/>
            <person name="Leebens-Mack J."/>
            <person name="Osbourn A."/>
        </authorList>
    </citation>
    <scope>NUCLEOTIDE SEQUENCE [LARGE SCALE GENOMIC DNA]</scope>
    <source>
        <strain evidence="7">JIC</strain>
    </source>
</reference>
<evidence type="ECO:0000259" key="6">
    <source>
        <dbReference type="PROSITE" id="PS51471"/>
    </source>
</evidence>
<evidence type="ECO:0000256" key="2">
    <source>
        <dbReference type="ARBA" id="ARBA00022723"/>
    </source>
</evidence>
<keyword evidence="3 5" id="KW-0560">Oxidoreductase</keyword>
<feature type="domain" description="Fe2OG dioxygenase" evidence="6">
    <location>
        <begin position="223"/>
        <end position="323"/>
    </location>
</feature>
<keyword evidence="4 5" id="KW-0408">Iron</keyword>